<dbReference type="PhylomeDB" id="B4HCL2"/>
<gene>
    <name evidence="7" type="primary">Dper\GL25356</name>
    <name evidence="7" type="ORF">Dper_GL25356</name>
</gene>
<evidence type="ECO:0000256" key="4">
    <source>
        <dbReference type="ARBA" id="ARBA00023136"/>
    </source>
</evidence>
<name>B4HCL2_DROPE</name>
<dbReference type="InterPro" id="IPR036259">
    <property type="entry name" value="MFS_trans_sf"/>
</dbReference>
<feature type="region of interest" description="Disordered" evidence="5">
    <location>
        <begin position="25"/>
        <end position="48"/>
    </location>
</feature>
<dbReference type="OrthoDB" id="430300at2759"/>
<feature type="transmembrane region" description="Helical" evidence="6">
    <location>
        <begin position="105"/>
        <end position="132"/>
    </location>
</feature>
<dbReference type="Gene3D" id="1.20.1250.20">
    <property type="entry name" value="MFS general substrate transporter like domains"/>
    <property type="match status" value="1"/>
</dbReference>
<evidence type="ECO:0000256" key="6">
    <source>
        <dbReference type="SAM" id="Phobius"/>
    </source>
</evidence>
<dbReference type="PANTHER" id="PTHR23507:SF39">
    <property type="entry name" value="GH23453P-RELATED"/>
    <property type="match status" value="1"/>
</dbReference>
<feature type="compositionally biased region" description="Basic and acidic residues" evidence="5">
    <location>
        <begin position="30"/>
        <end position="41"/>
    </location>
</feature>
<keyword evidence="4 6" id="KW-0472">Membrane</keyword>
<keyword evidence="3 6" id="KW-1133">Transmembrane helix</keyword>
<reference evidence="7 8" key="1">
    <citation type="journal article" date="2007" name="Nature">
        <title>Evolution of genes and genomes on the Drosophila phylogeny.</title>
        <authorList>
            <consortium name="Drosophila 12 Genomes Consortium"/>
            <person name="Clark A.G."/>
            <person name="Eisen M.B."/>
            <person name="Smith D.R."/>
            <person name="Bergman C.M."/>
            <person name="Oliver B."/>
            <person name="Markow T.A."/>
            <person name="Kaufman T.C."/>
            <person name="Kellis M."/>
            <person name="Gelbart W."/>
            <person name="Iyer V.N."/>
            <person name="Pollard D.A."/>
            <person name="Sackton T.B."/>
            <person name="Larracuente A.M."/>
            <person name="Singh N.D."/>
            <person name="Abad J.P."/>
            <person name="Abt D.N."/>
            <person name="Adryan B."/>
            <person name="Aguade M."/>
            <person name="Akashi H."/>
            <person name="Anderson W.W."/>
            <person name="Aquadro C.F."/>
            <person name="Ardell D.H."/>
            <person name="Arguello R."/>
            <person name="Artieri C.G."/>
            <person name="Barbash D.A."/>
            <person name="Barker D."/>
            <person name="Barsanti P."/>
            <person name="Batterham P."/>
            <person name="Batzoglou S."/>
            <person name="Begun D."/>
            <person name="Bhutkar A."/>
            <person name="Blanco E."/>
            <person name="Bosak S.A."/>
            <person name="Bradley R.K."/>
            <person name="Brand A.D."/>
            <person name="Brent M.R."/>
            <person name="Brooks A.N."/>
            <person name="Brown R.H."/>
            <person name="Butlin R.K."/>
            <person name="Caggese C."/>
            <person name="Calvi B.R."/>
            <person name="Bernardo de Carvalho A."/>
            <person name="Caspi A."/>
            <person name="Castrezana S."/>
            <person name="Celniker S.E."/>
            <person name="Chang J.L."/>
            <person name="Chapple C."/>
            <person name="Chatterji S."/>
            <person name="Chinwalla A."/>
            <person name="Civetta A."/>
            <person name="Clifton S.W."/>
            <person name="Comeron J.M."/>
            <person name="Costello J.C."/>
            <person name="Coyne J.A."/>
            <person name="Daub J."/>
            <person name="David R.G."/>
            <person name="Delcher A.L."/>
            <person name="Delehaunty K."/>
            <person name="Do C.B."/>
            <person name="Ebling H."/>
            <person name="Edwards K."/>
            <person name="Eickbush T."/>
            <person name="Evans J.D."/>
            <person name="Filipski A."/>
            <person name="Findeiss S."/>
            <person name="Freyhult E."/>
            <person name="Fulton L."/>
            <person name="Fulton R."/>
            <person name="Garcia A.C."/>
            <person name="Gardiner A."/>
            <person name="Garfield D.A."/>
            <person name="Garvin B.E."/>
            <person name="Gibson G."/>
            <person name="Gilbert D."/>
            <person name="Gnerre S."/>
            <person name="Godfrey J."/>
            <person name="Good R."/>
            <person name="Gotea V."/>
            <person name="Gravely B."/>
            <person name="Greenberg A.J."/>
            <person name="Griffiths-Jones S."/>
            <person name="Gross S."/>
            <person name="Guigo R."/>
            <person name="Gustafson E.A."/>
            <person name="Haerty W."/>
            <person name="Hahn M.W."/>
            <person name="Halligan D.L."/>
            <person name="Halpern A.L."/>
            <person name="Halter G.M."/>
            <person name="Han M.V."/>
            <person name="Heger A."/>
            <person name="Hillier L."/>
            <person name="Hinrichs A.S."/>
            <person name="Holmes I."/>
            <person name="Hoskins R.A."/>
            <person name="Hubisz M.J."/>
            <person name="Hultmark D."/>
            <person name="Huntley M.A."/>
            <person name="Jaffe D.B."/>
            <person name="Jagadeeshan S."/>
            <person name="Jeck W.R."/>
            <person name="Johnson J."/>
            <person name="Jones C.D."/>
            <person name="Jordan W.C."/>
            <person name="Karpen G.H."/>
            <person name="Kataoka E."/>
            <person name="Keightley P.D."/>
            <person name="Kheradpour P."/>
            <person name="Kirkness E.F."/>
            <person name="Koerich L.B."/>
            <person name="Kristiansen K."/>
            <person name="Kudrna D."/>
            <person name="Kulathinal R.J."/>
            <person name="Kumar S."/>
            <person name="Kwok R."/>
            <person name="Lander E."/>
            <person name="Langley C.H."/>
            <person name="Lapoint R."/>
            <person name="Lazzaro B.P."/>
            <person name="Lee S.J."/>
            <person name="Levesque L."/>
            <person name="Li R."/>
            <person name="Lin C.F."/>
            <person name="Lin M.F."/>
            <person name="Lindblad-Toh K."/>
            <person name="Llopart A."/>
            <person name="Long M."/>
            <person name="Low L."/>
            <person name="Lozovsky E."/>
            <person name="Lu J."/>
            <person name="Luo M."/>
            <person name="Machado C.A."/>
            <person name="Makalowski W."/>
            <person name="Marzo M."/>
            <person name="Matsuda M."/>
            <person name="Matzkin L."/>
            <person name="McAllister B."/>
            <person name="McBride C.S."/>
            <person name="McKernan B."/>
            <person name="McKernan K."/>
            <person name="Mendez-Lago M."/>
            <person name="Minx P."/>
            <person name="Mollenhauer M.U."/>
            <person name="Montooth K."/>
            <person name="Mount S.M."/>
            <person name="Mu X."/>
            <person name="Myers E."/>
            <person name="Negre B."/>
            <person name="Newfeld S."/>
            <person name="Nielsen R."/>
            <person name="Noor M.A."/>
            <person name="O'Grady P."/>
            <person name="Pachter L."/>
            <person name="Papaceit M."/>
            <person name="Parisi M.J."/>
            <person name="Parisi M."/>
            <person name="Parts L."/>
            <person name="Pedersen J.S."/>
            <person name="Pesole G."/>
            <person name="Phillippy A.M."/>
            <person name="Ponting C.P."/>
            <person name="Pop M."/>
            <person name="Porcelli D."/>
            <person name="Powell J.R."/>
            <person name="Prohaska S."/>
            <person name="Pruitt K."/>
            <person name="Puig M."/>
            <person name="Quesneville H."/>
            <person name="Ram K.R."/>
            <person name="Rand D."/>
            <person name="Rasmussen M.D."/>
            <person name="Reed L.K."/>
            <person name="Reenan R."/>
            <person name="Reily A."/>
            <person name="Remington K.A."/>
            <person name="Rieger T.T."/>
            <person name="Ritchie M.G."/>
            <person name="Robin C."/>
            <person name="Rogers Y.H."/>
            <person name="Rohde C."/>
            <person name="Rozas J."/>
            <person name="Rubenfield M.J."/>
            <person name="Ruiz A."/>
            <person name="Russo S."/>
            <person name="Salzberg S.L."/>
            <person name="Sanchez-Gracia A."/>
            <person name="Saranga D.J."/>
            <person name="Sato H."/>
            <person name="Schaeffer S.W."/>
            <person name="Schatz M.C."/>
            <person name="Schlenke T."/>
            <person name="Schwartz R."/>
            <person name="Segarra C."/>
            <person name="Singh R.S."/>
            <person name="Sirot L."/>
            <person name="Sirota M."/>
            <person name="Sisneros N.B."/>
            <person name="Smith C.D."/>
            <person name="Smith T.F."/>
            <person name="Spieth J."/>
            <person name="Stage D.E."/>
            <person name="Stark A."/>
            <person name="Stephan W."/>
            <person name="Strausberg R.L."/>
            <person name="Strempel S."/>
            <person name="Sturgill D."/>
            <person name="Sutton G."/>
            <person name="Sutton G.G."/>
            <person name="Tao W."/>
            <person name="Teichmann S."/>
            <person name="Tobari Y.N."/>
            <person name="Tomimura Y."/>
            <person name="Tsolas J.M."/>
            <person name="Valente V.L."/>
            <person name="Venter E."/>
            <person name="Venter J.C."/>
            <person name="Vicario S."/>
            <person name="Vieira F.G."/>
            <person name="Vilella A.J."/>
            <person name="Villasante A."/>
            <person name="Walenz B."/>
            <person name="Wang J."/>
            <person name="Wasserman M."/>
            <person name="Watts T."/>
            <person name="Wilson D."/>
            <person name="Wilson R.K."/>
            <person name="Wing R.A."/>
            <person name="Wolfner M.F."/>
            <person name="Wong A."/>
            <person name="Wong G.K."/>
            <person name="Wu C.I."/>
            <person name="Wu G."/>
            <person name="Yamamoto D."/>
            <person name="Yang H.P."/>
            <person name="Yang S.P."/>
            <person name="Yorke J.A."/>
            <person name="Yoshida K."/>
            <person name="Zdobnov E."/>
            <person name="Zhang P."/>
            <person name="Zhang Y."/>
            <person name="Zimin A.V."/>
            <person name="Baldwin J."/>
            <person name="Abdouelleil A."/>
            <person name="Abdulkadir J."/>
            <person name="Abebe A."/>
            <person name="Abera B."/>
            <person name="Abreu J."/>
            <person name="Acer S.C."/>
            <person name="Aftuck L."/>
            <person name="Alexander A."/>
            <person name="An P."/>
            <person name="Anderson E."/>
            <person name="Anderson S."/>
            <person name="Arachi H."/>
            <person name="Azer M."/>
            <person name="Bachantsang P."/>
            <person name="Barry A."/>
            <person name="Bayul T."/>
            <person name="Berlin A."/>
            <person name="Bessette D."/>
            <person name="Bloom T."/>
            <person name="Blye J."/>
            <person name="Boguslavskiy L."/>
            <person name="Bonnet C."/>
            <person name="Boukhgalter B."/>
            <person name="Bourzgui I."/>
            <person name="Brown A."/>
            <person name="Cahill P."/>
            <person name="Channer S."/>
            <person name="Cheshatsang Y."/>
            <person name="Chuda L."/>
            <person name="Citroen M."/>
            <person name="Collymore A."/>
            <person name="Cooke P."/>
            <person name="Costello M."/>
            <person name="D'Aco K."/>
            <person name="Daza R."/>
            <person name="De Haan G."/>
            <person name="DeGray S."/>
            <person name="DeMaso C."/>
            <person name="Dhargay N."/>
            <person name="Dooley K."/>
            <person name="Dooley E."/>
            <person name="Doricent M."/>
            <person name="Dorje P."/>
            <person name="Dorjee K."/>
            <person name="Dupes A."/>
            <person name="Elong R."/>
            <person name="Falk J."/>
            <person name="Farina A."/>
            <person name="Faro S."/>
            <person name="Ferguson D."/>
            <person name="Fisher S."/>
            <person name="Foley C.D."/>
            <person name="Franke A."/>
            <person name="Friedrich D."/>
            <person name="Gadbois L."/>
            <person name="Gearin G."/>
            <person name="Gearin C.R."/>
            <person name="Giannoukos G."/>
            <person name="Goode T."/>
            <person name="Graham J."/>
            <person name="Grandbois E."/>
            <person name="Grewal S."/>
            <person name="Gyaltsen K."/>
            <person name="Hafez N."/>
            <person name="Hagos B."/>
            <person name="Hall J."/>
            <person name="Henson C."/>
            <person name="Hollinger A."/>
            <person name="Honan T."/>
            <person name="Huard M.D."/>
            <person name="Hughes L."/>
            <person name="Hurhula B."/>
            <person name="Husby M.E."/>
            <person name="Kamat A."/>
            <person name="Kanga B."/>
            <person name="Kashin S."/>
            <person name="Khazanovich D."/>
            <person name="Kisner P."/>
            <person name="Lance K."/>
            <person name="Lara M."/>
            <person name="Lee W."/>
            <person name="Lennon N."/>
            <person name="Letendre F."/>
            <person name="LeVine R."/>
            <person name="Lipovsky A."/>
            <person name="Liu X."/>
            <person name="Liu J."/>
            <person name="Liu S."/>
            <person name="Lokyitsang T."/>
            <person name="Lokyitsang Y."/>
            <person name="Lubonja R."/>
            <person name="Lui A."/>
            <person name="MacDonald P."/>
            <person name="Magnisalis V."/>
            <person name="Maru K."/>
            <person name="Matthews C."/>
            <person name="McCusker W."/>
            <person name="McDonough S."/>
            <person name="Mehta T."/>
            <person name="Meldrim J."/>
            <person name="Meneus L."/>
            <person name="Mihai O."/>
            <person name="Mihalev A."/>
            <person name="Mihova T."/>
            <person name="Mittelman R."/>
            <person name="Mlenga V."/>
            <person name="Montmayeur A."/>
            <person name="Mulrain L."/>
            <person name="Navidi A."/>
            <person name="Naylor J."/>
            <person name="Negash T."/>
            <person name="Nguyen T."/>
            <person name="Nguyen N."/>
            <person name="Nicol R."/>
            <person name="Norbu C."/>
            <person name="Norbu N."/>
            <person name="Novod N."/>
            <person name="O'Neill B."/>
            <person name="Osman S."/>
            <person name="Markiewicz E."/>
            <person name="Oyono O.L."/>
            <person name="Patti C."/>
            <person name="Phunkhang P."/>
            <person name="Pierre F."/>
            <person name="Priest M."/>
            <person name="Raghuraman S."/>
            <person name="Rege F."/>
            <person name="Reyes R."/>
            <person name="Rise C."/>
            <person name="Rogov P."/>
            <person name="Ross K."/>
            <person name="Ryan E."/>
            <person name="Settipalli S."/>
            <person name="Shea T."/>
            <person name="Sherpa N."/>
            <person name="Shi L."/>
            <person name="Shih D."/>
            <person name="Sparrow T."/>
            <person name="Spaulding J."/>
            <person name="Stalker J."/>
            <person name="Stange-Thomann N."/>
            <person name="Stavropoulos S."/>
            <person name="Stone C."/>
            <person name="Strader C."/>
            <person name="Tesfaye S."/>
            <person name="Thomson T."/>
            <person name="Thoulutsang Y."/>
            <person name="Thoulutsang D."/>
            <person name="Topham K."/>
            <person name="Topping I."/>
            <person name="Tsamla T."/>
            <person name="Vassiliev H."/>
            <person name="Vo A."/>
            <person name="Wangchuk T."/>
            <person name="Wangdi T."/>
            <person name="Weiand M."/>
            <person name="Wilkinson J."/>
            <person name="Wilson A."/>
            <person name="Yadav S."/>
            <person name="Young G."/>
            <person name="Yu Q."/>
            <person name="Zembek L."/>
            <person name="Zhong D."/>
            <person name="Zimmer A."/>
            <person name="Zwirko Z."/>
            <person name="Jaffe D.B."/>
            <person name="Alvarez P."/>
            <person name="Brockman W."/>
            <person name="Butler J."/>
            <person name="Chin C."/>
            <person name="Gnerre S."/>
            <person name="Grabherr M."/>
            <person name="Kleber M."/>
            <person name="Mauceli E."/>
            <person name="MacCallum I."/>
        </authorList>
    </citation>
    <scope>NUCLEOTIDE SEQUENCE [LARGE SCALE GENOMIC DNA]</scope>
    <source>
        <strain evidence="8">MSH-3 / Tucson 14011-0111.49</strain>
    </source>
</reference>
<keyword evidence="8" id="KW-1185">Reference proteome</keyword>
<evidence type="ECO:0000313" key="7">
    <source>
        <dbReference type="EMBL" id="EDW27431.1"/>
    </source>
</evidence>
<dbReference type="SUPFAM" id="SSF103473">
    <property type="entry name" value="MFS general substrate transporter"/>
    <property type="match status" value="1"/>
</dbReference>
<evidence type="ECO:0000256" key="1">
    <source>
        <dbReference type="ARBA" id="ARBA00004141"/>
    </source>
</evidence>
<dbReference type="eggNOG" id="KOG2816">
    <property type="taxonomic scope" value="Eukaryota"/>
</dbReference>
<dbReference type="GO" id="GO:0022857">
    <property type="term" value="F:transmembrane transporter activity"/>
    <property type="evidence" value="ECO:0007669"/>
    <property type="project" value="TreeGrafter"/>
</dbReference>
<dbReference type="AlphaFoldDB" id="B4HCL2"/>
<accession>B4HCL2</accession>
<dbReference type="PANTHER" id="PTHR23507">
    <property type="entry name" value="ZGC:174356"/>
    <property type="match status" value="1"/>
</dbReference>
<keyword evidence="2 6" id="KW-0812">Transmembrane</keyword>
<protein>
    <submittedName>
        <fullName evidence="7">GL25356</fullName>
    </submittedName>
</protein>
<dbReference type="EMBL" id="CH479355">
    <property type="protein sequence ID" value="EDW27431.1"/>
    <property type="molecule type" value="Genomic_DNA"/>
</dbReference>
<evidence type="ECO:0000313" key="8">
    <source>
        <dbReference type="Proteomes" id="UP000008744"/>
    </source>
</evidence>
<evidence type="ECO:0000256" key="2">
    <source>
        <dbReference type="ARBA" id="ARBA00022692"/>
    </source>
</evidence>
<proteinExistence type="predicted"/>
<dbReference type="HOGENOM" id="CLU_1620759_0_0_1"/>
<comment type="subcellular location">
    <subcellularLocation>
        <location evidence="1">Membrane</location>
        <topology evidence="1">Multi-pass membrane protein</topology>
    </subcellularLocation>
</comment>
<feature type="transmembrane region" description="Helical" evidence="6">
    <location>
        <begin position="73"/>
        <end position="99"/>
    </location>
</feature>
<dbReference type="Proteomes" id="UP000008744">
    <property type="component" value="Unassembled WGS sequence"/>
</dbReference>
<organism evidence="8">
    <name type="scientific">Drosophila persimilis</name>
    <name type="common">Fruit fly</name>
    <dbReference type="NCBI Taxonomy" id="7234"/>
    <lineage>
        <taxon>Eukaryota</taxon>
        <taxon>Metazoa</taxon>
        <taxon>Ecdysozoa</taxon>
        <taxon>Arthropoda</taxon>
        <taxon>Hexapoda</taxon>
        <taxon>Insecta</taxon>
        <taxon>Pterygota</taxon>
        <taxon>Neoptera</taxon>
        <taxon>Endopterygota</taxon>
        <taxon>Diptera</taxon>
        <taxon>Brachycera</taxon>
        <taxon>Muscomorpha</taxon>
        <taxon>Ephydroidea</taxon>
        <taxon>Drosophilidae</taxon>
        <taxon>Drosophila</taxon>
        <taxon>Sophophora</taxon>
    </lineage>
</organism>
<dbReference type="GO" id="GO:0016020">
    <property type="term" value="C:membrane"/>
    <property type="evidence" value="ECO:0007669"/>
    <property type="project" value="UniProtKB-SubCell"/>
</dbReference>
<sequence length="164" mass="18039">MRQDDEDVPEKQKDAAVTITISDQQLNVSEKADKPPEKPQDQGESEPGLFSLKHVKDMFSTCFKRRENNAHTIIWLVTLAGCVSIFVGDGVVTVMYLYIFGLSVVALILSSLAKGFAFLPWHLYLSVVLGVFRSIQGPMCRTIISNIVPASDTGKLLAIGNIVQ</sequence>
<evidence type="ECO:0000256" key="5">
    <source>
        <dbReference type="SAM" id="MobiDB-lite"/>
    </source>
</evidence>
<evidence type="ECO:0000256" key="3">
    <source>
        <dbReference type="ARBA" id="ARBA00022989"/>
    </source>
</evidence>